<evidence type="ECO:0000313" key="2">
    <source>
        <dbReference type="EMBL" id="EDR05275.1"/>
    </source>
</evidence>
<keyword evidence="3" id="KW-1185">Reference proteome</keyword>
<evidence type="ECO:0000256" key="1">
    <source>
        <dbReference type="SAM" id="MobiDB-lite"/>
    </source>
</evidence>
<name>B0DJV7_LACBS</name>
<dbReference type="KEGG" id="lbc:LACBIDRAFT_329998"/>
<protein>
    <submittedName>
        <fullName evidence="2">Predicted protein</fullName>
    </submittedName>
</protein>
<evidence type="ECO:0000313" key="3">
    <source>
        <dbReference type="Proteomes" id="UP000001194"/>
    </source>
</evidence>
<dbReference type="HOGENOM" id="CLU_2277967_0_0_1"/>
<dbReference type="EMBL" id="DS547114">
    <property type="protein sequence ID" value="EDR05275.1"/>
    <property type="molecule type" value="Genomic_DNA"/>
</dbReference>
<dbReference type="RefSeq" id="XP_001884240.1">
    <property type="nucleotide sequence ID" value="XM_001884205.1"/>
</dbReference>
<dbReference type="Proteomes" id="UP000001194">
    <property type="component" value="Unassembled WGS sequence"/>
</dbReference>
<feature type="region of interest" description="Disordered" evidence="1">
    <location>
        <begin position="47"/>
        <end position="81"/>
    </location>
</feature>
<reference evidence="2 3" key="1">
    <citation type="journal article" date="2008" name="Nature">
        <title>The genome of Laccaria bicolor provides insights into mycorrhizal symbiosis.</title>
        <authorList>
            <person name="Martin F."/>
            <person name="Aerts A."/>
            <person name="Ahren D."/>
            <person name="Brun A."/>
            <person name="Danchin E.G.J."/>
            <person name="Duchaussoy F."/>
            <person name="Gibon J."/>
            <person name="Kohler A."/>
            <person name="Lindquist E."/>
            <person name="Pereda V."/>
            <person name="Salamov A."/>
            <person name="Shapiro H.J."/>
            <person name="Wuyts J."/>
            <person name="Blaudez D."/>
            <person name="Buee M."/>
            <person name="Brokstein P."/>
            <person name="Canbaeck B."/>
            <person name="Cohen D."/>
            <person name="Courty P.E."/>
            <person name="Coutinho P.M."/>
            <person name="Delaruelle C."/>
            <person name="Detter J.C."/>
            <person name="Deveau A."/>
            <person name="DiFazio S."/>
            <person name="Duplessis S."/>
            <person name="Fraissinet-Tachet L."/>
            <person name="Lucic E."/>
            <person name="Frey-Klett P."/>
            <person name="Fourrey C."/>
            <person name="Feussner I."/>
            <person name="Gay G."/>
            <person name="Grimwood J."/>
            <person name="Hoegger P.J."/>
            <person name="Jain P."/>
            <person name="Kilaru S."/>
            <person name="Labbe J."/>
            <person name="Lin Y.C."/>
            <person name="Legue V."/>
            <person name="Le Tacon F."/>
            <person name="Marmeisse R."/>
            <person name="Melayah D."/>
            <person name="Montanini B."/>
            <person name="Muratet M."/>
            <person name="Nehls U."/>
            <person name="Niculita-Hirzel H."/>
            <person name="Oudot-Le Secq M.P."/>
            <person name="Peter M."/>
            <person name="Quesneville H."/>
            <person name="Rajashekar B."/>
            <person name="Reich M."/>
            <person name="Rouhier N."/>
            <person name="Schmutz J."/>
            <person name="Yin T."/>
            <person name="Chalot M."/>
            <person name="Henrissat B."/>
            <person name="Kuees U."/>
            <person name="Lucas S."/>
            <person name="Van de Peer Y."/>
            <person name="Podila G.K."/>
            <person name="Polle A."/>
            <person name="Pukkila P.J."/>
            <person name="Richardson P.M."/>
            <person name="Rouze P."/>
            <person name="Sanders I.R."/>
            <person name="Stajich J.E."/>
            <person name="Tunlid A."/>
            <person name="Tuskan G."/>
            <person name="Grigoriev I.V."/>
        </authorList>
    </citation>
    <scope>NUCLEOTIDE SEQUENCE [LARGE SCALE GENOMIC DNA]</scope>
    <source>
        <strain evidence="3">S238N-H82 / ATCC MYA-4686</strain>
    </source>
</reference>
<dbReference type="InParanoid" id="B0DJV7"/>
<accession>B0DJV7</accession>
<gene>
    <name evidence="2" type="ORF">LACBIDRAFT_329998</name>
</gene>
<dbReference type="AlphaFoldDB" id="B0DJV7"/>
<dbReference type="GeneID" id="6079718"/>
<sequence>MSFKLSFCPDKPVTTTCTRIYGAFKCTIILKASVLWAKASKEWVMQPKPKAPTTSKLNVASPRPPLIDKRRPRPSLPRQIANILLPRRSSPSLPRQMMNDFP</sequence>
<organism evidence="3">
    <name type="scientific">Laccaria bicolor (strain S238N-H82 / ATCC MYA-4686)</name>
    <name type="common">Bicoloured deceiver</name>
    <name type="synonym">Laccaria laccata var. bicolor</name>
    <dbReference type="NCBI Taxonomy" id="486041"/>
    <lineage>
        <taxon>Eukaryota</taxon>
        <taxon>Fungi</taxon>
        <taxon>Dikarya</taxon>
        <taxon>Basidiomycota</taxon>
        <taxon>Agaricomycotina</taxon>
        <taxon>Agaricomycetes</taxon>
        <taxon>Agaricomycetidae</taxon>
        <taxon>Agaricales</taxon>
        <taxon>Agaricineae</taxon>
        <taxon>Hydnangiaceae</taxon>
        <taxon>Laccaria</taxon>
    </lineage>
</organism>
<proteinExistence type="predicted"/>